<evidence type="ECO:0000256" key="1">
    <source>
        <dbReference type="SAM" id="MobiDB-lite"/>
    </source>
</evidence>
<evidence type="ECO:0008006" key="5">
    <source>
        <dbReference type="Google" id="ProtNLM"/>
    </source>
</evidence>
<feature type="compositionally biased region" description="Basic and acidic residues" evidence="1">
    <location>
        <begin position="81"/>
        <end position="95"/>
    </location>
</feature>
<gene>
    <name evidence="3" type="ORF">THAPSDRAFT_7974</name>
</gene>
<dbReference type="PaxDb" id="35128-Thaps7974"/>
<sequence>MKFSAVFLLALASAQAIQTGEQSNVGTLRQRQVRRNDEKSSSKKRDIRKQEKEDEKAAAATTIIDVADIAPAAEETTSSSAEKERSNAKELRQQRAADKAFEATLKNNIDIAEIIEEEADEALAVEEEMLSLNTSTTSNRKKKRQGKAEGKGKIRGEELAAKATKPIAADRVKKNDHKKNDGNKKTNAAESKKRNGGKTRGENKRRNGDLKTRGKNKIGVHRFGGADTKKNSSTSMAARTAESGVSLAGKAGKM</sequence>
<feature type="region of interest" description="Disordered" evidence="1">
    <location>
        <begin position="20"/>
        <end position="95"/>
    </location>
</feature>
<feature type="compositionally biased region" description="Low complexity" evidence="1">
    <location>
        <begin position="58"/>
        <end position="80"/>
    </location>
</feature>
<dbReference type="KEGG" id="tps:THAPSDRAFT_7974"/>
<feature type="chain" id="PRO_5002869827" description="RxLR effector protein" evidence="2">
    <location>
        <begin position="17"/>
        <end position="254"/>
    </location>
</feature>
<protein>
    <recommendedName>
        <fullName evidence="5">RxLR effector protein</fullName>
    </recommendedName>
</protein>
<dbReference type="GeneID" id="7449311"/>
<evidence type="ECO:0000256" key="2">
    <source>
        <dbReference type="SAM" id="SignalP"/>
    </source>
</evidence>
<feature type="region of interest" description="Disordered" evidence="1">
    <location>
        <begin position="126"/>
        <end position="254"/>
    </location>
</feature>
<feature type="compositionally biased region" description="Basic and acidic residues" evidence="1">
    <location>
        <begin position="199"/>
        <end position="212"/>
    </location>
</feature>
<organism evidence="3 4">
    <name type="scientific">Thalassiosira pseudonana</name>
    <name type="common">Marine diatom</name>
    <name type="synonym">Cyclotella nana</name>
    <dbReference type="NCBI Taxonomy" id="35128"/>
    <lineage>
        <taxon>Eukaryota</taxon>
        <taxon>Sar</taxon>
        <taxon>Stramenopiles</taxon>
        <taxon>Ochrophyta</taxon>
        <taxon>Bacillariophyta</taxon>
        <taxon>Coscinodiscophyceae</taxon>
        <taxon>Thalassiosirophycidae</taxon>
        <taxon>Thalassiosirales</taxon>
        <taxon>Thalassiosiraceae</taxon>
        <taxon>Thalassiosira</taxon>
    </lineage>
</organism>
<feature type="compositionally biased region" description="Polar residues" evidence="1">
    <location>
        <begin position="20"/>
        <end position="30"/>
    </location>
</feature>
<proteinExistence type="predicted"/>
<feature type="compositionally biased region" description="Basic and acidic residues" evidence="1">
    <location>
        <begin position="34"/>
        <end position="57"/>
    </location>
</feature>
<evidence type="ECO:0000313" key="3">
    <source>
        <dbReference type="EMBL" id="EED90207.1"/>
    </source>
</evidence>
<dbReference type="RefSeq" id="XP_002292232.1">
    <property type="nucleotide sequence ID" value="XM_002292196.1"/>
</dbReference>
<keyword evidence="4" id="KW-1185">Reference proteome</keyword>
<evidence type="ECO:0000313" key="4">
    <source>
        <dbReference type="Proteomes" id="UP000001449"/>
    </source>
</evidence>
<feature type="compositionally biased region" description="Basic and acidic residues" evidence="1">
    <location>
        <begin position="146"/>
        <end position="160"/>
    </location>
</feature>
<feature type="signal peptide" evidence="2">
    <location>
        <begin position="1"/>
        <end position="16"/>
    </location>
</feature>
<name>B8C820_THAPS</name>
<accession>B8C820</accession>
<keyword evidence="2" id="KW-0732">Signal</keyword>
<feature type="compositionally biased region" description="Basic and acidic residues" evidence="1">
    <location>
        <begin position="168"/>
        <end position="184"/>
    </location>
</feature>
<dbReference type="InParanoid" id="B8C820"/>
<reference evidence="3 4" key="1">
    <citation type="journal article" date="2004" name="Science">
        <title>The genome of the diatom Thalassiosira pseudonana: ecology, evolution, and metabolism.</title>
        <authorList>
            <person name="Armbrust E.V."/>
            <person name="Berges J.A."/>
            <person name="Bowler C."/>
            <person name="Green B.R."/>
            <person name="Martinez D."/>
            <person name="Putnam N.H."/>
            <person name="Zhou S."/>
            <person name="Allen A.E."/>
            <person name="Apt K.E."/>
            <person name="Bechner M."/>
            <person name="Brzezinski M.A."/>
            <person name="Chaal B.K."/>
            <person name="Chiovitti A."/>
            <person name="Davis A.K."/>
            <person name="Demarest M.S."/>
            <person name="Detter J.C."/>
            <person name="Glavina T."/>
            <person name="Goodstein D."/>
            <person name="Hadi M.Z."/>
            <person name="Hellsten U."/>
            <person name="Hildebrand M."/>
            <person name="Jenkins B.D."/>
            <person name="Jurka J."/>
            <person name="Kapitonov V.V."/>
            <person name="Kroger N."/>
            <person name="Lau W.W."/>
            <person name="Lane T.W."/>
            <person name="Larimer F.W."/>
            <person name="Lippmeier J.C."/>
            <person name="Lucas S."/>
            <person name="Medina M."/>
            <person name="Montsant A."/>
            <person name="Obornik M."/>
            <person name="Parker M.S."/>
            <person name="Palenik B."/>
            <person name="Pazour G.J."/>
            <person name="Richardson P.M."/>
            <person name="Rynearson T.A."/>
            <person name="Saito M.A."/>
            <person name="Schwartz D.C."/>
            <person name="Thamatrakoln K."/>
            <person name="Valentin K."/>
            <person name="Vardi A."/>
            <person name="Wilkerson F.P."/>
            <person name="Rokhsar D.S."/>
        </authorList>
    </citation>
    <scope>NUCLEOTIDE SEQUENCE [LARGE SCALE GENOMIC DNA]</scope>
    <source>
        <strain evidence="3 4">CCMP1335</strain>
    </source>
</reference>
<dbReference type="EMBL" id="CM000645">
    <property type="protein sequence ID" value="EED90207.1"/>
    <property type="molecule type" value="Genomic_DNA"/>
</dbReference>
<dbReference type="Proteomes" id="UP000001449">
    <property type="component" value="Chromosome 9"/>
</dbReference>
<reference evidence="3 4" key="2">
    <citation type="journal article" date="2008" name="Nature">
        <title>The Phaeodactylum genome reveals the evolutionary history of diatom genomes.</title>
        <authorList>
            <person name="Bowler C."/>
            <person name="Allen A.E."/>
            <person name="Badger J.H."/>
            <person name="Grimwood J."/>
            <person name="Jabbari K."/>
            <person name="Kuo A."/>
            <person name="Maheswari U."/>
            <person name="Martens C."/>
            <person name="Maumus F."/>
            <person name="Otillar R.P."/>
            <person name="Rayko E."/>
            <person name="Salamov A."/>
            <person name="Vandepoele K."/>
            <person name="Beszteri B."/>
            <person name="Gruber A."/>
            <person name="Heijde M."/>
            <person name="Katinka M."/>
            <person name="Mock T."/>
            <person name="Valentin K."/>
            <person name="Verret F."/>
            <person name="Berges J.A."/>
            <person name="Brownlee C."/>
            <person name="Cadoret J.P."/>
            <person name="Chiovitti A."/>
            <person name="Choi C.J."/>
            <person name="Coesel S."/>
            <person name="De Martino A."/>
            <person name="Detter J.C."/>
            <person name="Durkin C."/>
            <person name="Falciatore A."/>
            <person name="Fournet J."/>
            <person name="Haruta M."/>
            <person name="Huysman M.J."/>
            <person name="Jenkins B.D."/>
            <person name="Jiroutova K."/>
            <person name="Jorgensen R.E."/>
            <person name="Joubert Y."/>
            <person name="Kaplan A."/>
            <person name="Kroger N."/>
            <person name="Kroth P.G."/>
            <person name="La Roche J."/>
            <person name="Lindquist E."/>
            <person name="Lommer M."/>
            <person name="Martin-Jezequel V."/>
            <person name="Lopez P.J."/>
            <person name="Lucas S."/>
            <person name="Mangogna M."/>
            <person name="McGinnis K."/>
            <person name="Medlin L.K."/>
            <person name="Montsant A."/>
            <person name="Oudot-Le Secq M.P."/>
            <person name="Napoli C."/>
            <person name="Obornik M."/>
            <person name="Parker M.S."/>
            <person name="Petit J.L."/>
            <person name="Porcel B.M."/>
            <person name="Poulsen N."/>
            <person name="Robison M."/>
            <person name="Rychlewski L."/>
            <person name="Rynearson T.A."/>
            <person name="Schmutz J."/>
            <person name="Shapiro H."/>
            <person name="Siaut M."/>
            <person name="Stanley M."/>
            <person name="Sussman M.R."/>
            <person name="Taylor A.R."/>
            <person name="Vardi A."/>
            <person name="von Dassow P."/>
            <person name="Vyverman W."/>
            <person name="Willis A."/>
            <person name="Wyrwicz L.S."/>
            <person name="Rokhsar D.S."/>
            <person name="Weissenbach J."/>
            <person name="Armbrust E.V."/>
            <person name="Green B.R."/>
            <person name="Van de Peer Y."/>
            <person name="Grigoriev I.V."/>
        </authorList>
    </citation>
    <scope>NUCLEOTIDE SEQUENCE [LARGE SCALE GENOMIC DNA]</scope>
    <source>
        <strain evidence="3 4">CCMP1335</strain>
    </source>
</reference>
<dbReference type="HOGENOM" id="CLU_1096163_0_0_1"/>
<dbReference type="AlphaFoldDB" id="B8C820"/>